<dbReference type="PANTHER" id="PTHR43048">
    <property type="entry name" value="METHYLMALONYL-COA EPIMERASE"/>
    <property type="match status" value="1"/>
</dbReference>
<dbReference type="InterPro" id="IPR029068">
    <property type="entry name" value="Glyas_Bleomycin-R_OHBP_Dase"/>
</dbReference>
<sequence length="162" mass="18241">MTHENLPGRLFQMGIVVPDMKAAIAYMQTTMGTGRFMTLPADPKVTWFRGNMEEVSYEMAFGYMGDMQIELMMPVSGRSTYAEYLERVPTGGVHHLGFEVTEFDPAAAEMEARGFQAVQKGSFGDTRFNYYEHPDDKGTLVEILYLDSAVKEMFATIADQSF</sequence>
<name>A0A1P8UMF8_9RHOB</name>
<evidence type="ECO:0000313" key="4">
    <source>
        <dbReference type="Proteomes" id="UP000187059"/>
    </source>
</evidence>
<protein>
    <submittedName>
        <fullName evidence="3">Glyoxalase/Bleomycin resistance protein/Dioxygenase superfamily protein</fullName>
    </submittedName>
</protein>
<dbReference type="Pfam" id="PF13669">
    <property type="entry name" value="Glyoxalase_4"/>
    <property type="match status" value="1"/>
</dbReference>
<dbReference type="GO" id="GO:0046872">
    <property type="term" value="F:metal ion binding"/>
    <property type="evidence" value="ECO:0007669"/>
    <property type="project" value="UniProtKB-KW"/>
</dbReference>
<dbReference type="KEGG" id="paby:Ga0080574_TMP216"/>
<geneLocation type="plasmid" evidence="4">
    <name>ppaby2</name>
</geneLocation>
<dbReference type="PROSITE" id="PS51819">
    <property type="entry name" value="VOC"/>
    <property type="match status" value="1"/>
</dbReference>
<evidence type="ECO:0000256" key="1">
    <source>
        <dbReference type="ARBA" id="ARBA00022723"/>
    </source>
</evidence>
<keyword evidence="1" id="KW-0479">Metal-binding</keyword>
<reference evidence="3 4" key="1">
    <citation type="submission" date="2016-04" db="EMBL/GenBank/DDBJ databases">
        <title>Deep-sea bacteria in the southern Pacific.</title>
        <authorList>
            <person name="Tang K."/>
        </authorList>
    </citation>
    <scope>NUCLEOTIDE SEQUENCE [LARGE SCALE GENOMIC DNA]</scope>
    <source>
        <strain evidence="3 4">JLT2014</strain>
        <plasmid evidence="4">ppaby2</plasmid>
    </source>
</reference>
<evidence type="ECO:0000259" key="2">
    <source>
        <dbReference type="PROSITE" id="PS51819"/>
    </source>
</evidence>
<dbReference type="InterPro" id="IPR037523">
    <property type="entry name" value="VOC_core"/>
</dbReference>
<organism evidence="3 4">
    <name type="scientific">Salipiger abyssi</name>
    <dbReference type="NCBI Taxonomy" id="1250539"/>
    <lineage>
        <taxon>Bacteria</taxon>
        <taxon>Pseudomonadati</taxon>
        <taxon>Pseudomonadota</taxon>
        <taxon>Alphaproteobacteria</taxon>
        <taxon>Rhodobacterales</taxon>
        <taxon>Roseobacteraceae</taxon>
        <taxon>Salipiger</taxon>
    </lineage>
</organism>
<dbReference type="PANTHER" id="PTHR43048:SF3">
    <property type="entry name" value="METHYLMALONYL-COA EPIMERASE, MITOCHONDRIAL"/>
    <property type="match status" value="1"/>
</dbReference>
<dbReference type="GO" id="GO:0051213">
    <property type="term" value="F:dioxygenase activity"/>
    <property type="evidence" value="ECO:0007669"/>
    <property type="project" value="UniProtKB-KW"/>
</dbReference>
<dbReference type="EMBL" id="CP015090">
    <property type="protein sequence ID" value="APZ50550.1"/>
    <property type="molecule type" value="Genomic_DNA"/>
</dbReference>
<dbReference type="Proteomes" id="UP000187059">
    <property type="component" value="Plasmid pPABY2"/>
</dbReference>
<dbReference type="RefSeq" id="WP_076694316.1">
    <property type="nucleotide sequence ID" value="NZ_CP015090.1"/>
</dbReference>
<keyword evidence="4" id="KW-1185">Reference proteome</keyword>
<keyword evidence="3" id="KW-0223">Dioxygenase</keyword>
<dbReference type="SUPFAM" id="SSF54593">
    <property type="entry name" value="Glyoxalase/Bleomycin resistance protein/Dihydroxybiphenyl dioxygenase"/>
    <property type="match status" value="1"/>
</dbReference>
<gene>
    <name evidence="3" type="ORF">Ga0080574_TMP216</name>
</gene>
<accession>A0A1P8UMF8</accession>
<feature type="domain" description="VOC" evidence="2">
    <location>
        <begin position="9"/>
        <end position="146"/>
    </location>
</feature>
<dbReference type="Gene3D" id="3.10.180.10">
    <property type="entry name" value="2,3-Dihydroxybiphenyl 1,2-Dioxygenase, domain 1"/>
    <property type="match status" value="1"/>
</dbReference>
<dbReference type="InterPro" id="IPR051785">
    <property type="entry name" value="MMCE/EMCE_epimerase"/>
</dbReference>
<keyword evidence="3" id="KW-0560">Oxidoreductase</keyword>
<dbReference type="GO" id="GO:0004493">
    <property type="term" value="F:methylmalonyl-CoA epimerase activity"/>
    <property type="evidence" value="ECO:0007669"/>
    <property type="project" value="TreeGrafter"/>
</dbReference>
<proteinExistence type="predicted"/>
<evidence type="ECO:0000313" key="3">
    <source>
        <dbReference type="EMBL" id="APZ50550.1"/>
    </source>
</evidence>
<dbReference type="GO" id="GO:0046491">
    <property type="term" value="P:L-methylmalonyl-CoA metabolic process"/>
    <property type="evidence" value="ECO:0007669"/>
    <property type="project" value="TreeGrafter"/>
</dbReference>
<dbReference type="OrthoDB" id="9788468at2"/>
<dbReference type="AlphaFoldDB" id="A0A1P8UMF8"/>
<keyword evidence="3" id="KW-0614">Plasmid</keyword>